<keyword evidence="3" id="KW-1185">Reference proteome</keyword>
<organism evidence="2 3">
    <name type="scientific">Heliocybe sulcata</name>
    <dbReference type="NCBI Taxonomy" id="5364"/>
    <lineage>
        <taxon>Eukaryota</taxon>
        <taxon>Fungi</taxon>
        <taxon>Dikarya</taxon>
        <taxon>Basidiomycota</taxon>
        <taxon>Agaricomycotina</taxon>
        <taxon>Agaricomycetes</taxon>
        <taxon>Gloeophyllales</taxon>
        <taxon>Gloeophyllaceae</taxon>
        <taxon>Heliocybe</taxon>
    </lineage>
</organism>
<feature type="region of interest" description="Disordered" evidence="1">
    <location>
        <begin position="15"/>
        <end position="58"/>
    </location>
</feature>
<dbReference type="EMBL" id="ML213503">
    <property type="protein sequence ID" value="TFK56554.1"/>
    <property type="molecule type" value="Genomic_DNA"/>
</dbReference>
<dbReference type="Proteomes" id="UP000305948">
    <property type="component" value="Unassembled WGS sequence"/>
</dbReference>
<dbReference type="AlphaFoldDB" id="A0A5C3NFP2"/>
<accession>A0A5C3NFP2</accession>
<evidence type="ECO:0000256" key="1">
    <source>
        <dbReference type="SAM" id="MobiDB-lite"/>
    </source>
</evidence>
<evidence type="ECO:0000313" key="3">
    <source>
        <dbReference type="Proteomes" id="UP000305948"/>
    </source>
</evidence>
<reference evidence="2 3" key="1">
    <citation type="journal article" date="2019" name="Nat. Ecol. Evol.">
        <title>Megaphylogeny resolves global patterns of mushroom evolution.</title>
        <authorList>
            <person name="Varga T."/>
            <person name="Krizsan K."/>
            <person name="Foldi C."/>
            <person name="Dima B."/>
            <person name="Sanchez-Garcia M."/>
            <person name="Sanchez-Ramirez S."/>
            <person name="Szollosi G.J."/>
            <person name="Szarkandi J.G."/>
            <person name="Papp V."/>
            <person name="Albert L."/>
            <person name="Andreopoulos W."/>
            <person name="Angelini C."/>
            <person name="Antonin V."/>
            <person name="Barry K.W."/>
            <person name="Bougher N.L."/>
            <person name="Buchanan P."/>
            <person name="Buyck B."/>
            <person name="Bense V."/>
            <person name="Catcheside P."/>
            <person name="Chovatia M."/>
            <person name="Cooper J."/>
            <person name="Damon W."/>
            <person name="Desjardin D."/>
            <person name="Finy P."/>
            <person name="Geml J."/>
            <person name="Haridas S."/>
            <person name="Hughes K."/>
            <person name="Justo A."/>
            <person name="Karasinski D."/>
            <person name="Kautmanova I."/>
            <person name="Kiss B."/>
            <person name="Kocsube S."/>
            <person name="Kotiranta H."/>
            <person name="LaButti K.M."/>
            <person name="Lechner B.E."/>
            <person name="Liimatainen K."/>
            <person name="Lipzen A."/>
            <person name="Lukacs Z."/>
            <person name="Mihaltcheva S."/>
            <person name="Morgado L.N."/>
            <person name="Niskanen T."/>
            <person name="Noordeloos M.E."/>
            <person name="Ohm R.A."/>
            <person name="Ortiz-Santana B."/>
            <person name="Ovrebo C."/>
            <person name="Racz N."/>
            <person name="Riley R."/>
            <person name="Savchenko A."/>
            <person name="Shiryaev A."/>
            <person name="Soop K."/>
            <person name="Spirin V."/>
            <person name="Szebenyi C."/>
            <person name="Tomsovsky M."/>
            <person name="Tulloss R.E."/>
            <person name="Uehling J."/>
            <person name="Grigoriev I.V."/>
            <person name="Vagvolgyi C."/>
            <person name="Papp T."/>
            <person name="Martin F.M."/>
            <person name="Miettinen O."/>
            <person name="Hibbett D.S."/>
            <person name="Nagy L.G."/>
        </authorList>
    </citation>
    <scope>NUCLEOTIDE SEQUENCE [LARGE SCALE GENOMIC DNA]</scope>
    <source>
        <strain evidence="2 3">OMC1185</strain>
    </source>
</reference>
<proteinExistence type="predicted"/>
<protein>
    <submittedName>
        <fullName evidence="2">Uncharacterized protein</fullName>
    </submittedName>
</protein>
<gene>
    <name evidence="2" type="ORF">OE88DRAFT_1649910</name>
</gene>
<name>A0A5C3NFP2_9AGAM</name>
<sequence>MPHSRRAAFITGLPITPDAGRADQELKHSQSCSFRPKASHCNGHRSTPLEEEGHPGRHCGRRKVRVAWLAIQHIFHATPPIHHEAYEARD</sequence>
<evidence type="ECO:0000313" key="2">
    <source>
        <dbReference type="EMBL" id="TFK56554.1"/>
    </source>
</evidence>